<name>D3FAN2_CONWI</name>
<dbReference type="InterPro" id="IPR017792">
    <property type="entry name" value="UAAP1"/>
</dbReference>
<dbReference type="InterPro" id="IPR018959">
    <property type="entry name" value="DUF1989"/>
</dbReference>
<evidence type="ECO:0000259" key="2">
    <source>
        <dbReference type="Pfam" id="PF09347"/>
    </source>
</evidence>
<proteinExistence type="predicted"/>
<organism evidence="3 4">
    <name type="scientific">Conexibacter woesei (strain DSM 14684 / CCUG 47730 / CIP 108061 / JCM 11494 / NBRC 100937 / ID131577)</name>
    <dbReference type="NCBI Taxonomy" id="469383"/>
    <lineage>
        <taxon>Bacteria</taxon>
        <taxon>Bacillati</taxon>
        <taxon>Actinomycetota</taxon>
        <taxon>Thermoleophilia</taxon>
        <taxon>Solirubrobacterales</taxon>
        <taxon>Conexibacteraceae</taxon>
        <taxon>Conexibacter</taxon>
    </lineage>
</organism>
<feature type="compositionally biased region" description="Polar residues" evidence="1">
    <location>
        <begin position="1"/>
        <end position="11"/>
    </location>
</feature>
<dbReference type="RefSeq" id="WP_012934246.1">
    <property type="nucleotide sequence ID" value="NC_013739.1"/>
</dbReference>
<reference evidence="3 4" key="1">
    <citation type="journal article" date="2010" name="Stand. Genomic Sci.">
        <title>Complete genome sequence of Conexibacter woesei type strain (ID131577).</title>
        <authorList>
            <person name="Pukall R."/>
            <person name="Lapidus A."/>
            <person name="Glavina Del Rio T."/>
            <person name="Copeland A."/>
            <person name="Tice H."/>
            <person name="Cheng J.-F."/>
            <person name="Lucas S."/>
            <person name="Chen F."/>
            <person name="Nolan M."/>
            <person name="Bruce D."/>
            <person name="Goodwin L."/>
            <person name="Pitluck S."/>
            <person name="Mavromatis K."/>
            <person name="Ivanova N."/>
            <person name="Ovchinnikova G."/>
            <person name="Pati A."/>
            <person name="Chen A."/>
            <person name="Palaniappan K."/>
            <person name="Land M."/>
            <person name="Hauser L."/>
            <person name="Chang Y.-J."/>
            <person name="Jeffries C.D."/>
            <person name="Chain P."/>
            <person name="Meincke L."/>
            <person name="Sims D."/>
            <person name="Brettin T."/>
            <person name="Detter J.C."/>
            <person name="Rohde M."/>
            <person name="Goeker M."/>
            <person name="Bristow J."/>
            <person name="Eisen J.A."/>
            <person name="Markowitz V."/>
            <person name="Kyrpides N.C."/>
            <person name="Klenk H.-P."/>
            <person name="Hugenholtz P."/>
        </authorList>
    </citation>
    <scope>NUCLEOTIDE SEQUENCE [LARGE SCALE GENOMIC DNA]</scope>
    <source>
        <strain evidence="4">DSM 14684 / CIP 108061 / JCM 11494 / NBRC 100937 / ID131577</strain>
    </source>
</reference>
<protein>
    <submittedName>
        <fullName evidence="3">Urea carboxylase-associated protein 2</fullName>
    </submittedName>
</protein>
<evidence type="ECO:0000313" key="3">
    <source>
        <dbReference type="EMBL" id="ADB51195.1"/>
    </source>
</evidence>
<dbReference type="eggNOG" id="COG3665">
    <property type="taxonomic scope" value="Bacteria"/>
</dbReference>
<dbReference type="PANTHER" id="PTHR31527">
    <property type="entry name" value="RE64534P"/>
    <property type="match status" value="1"/>
</dbReference>
<evidence type="ECO:0000256" key="1">
    <source>
        <dbReference type="SAM" id="MobiDB-lite"/>
    </source>
</evidence>
<reference evidence="4" key="2">
    <citation type="submission" date="2010-01" db="EMBL/GenBank/DDBJ databases">
        <title>The complete genome of Conexibacter woesei DSM 14684.</title>
        <authorList>
            <consortium name="US DOE Joint Genome Institute (JGI-PGF)"/>
            <person name="Lucas S."/>
            <person name="Copeland A."/>
            <person name="Lapidus A."/>
            <person name="Glavina del Rio T."/>
            <person name="Dalin E."/>
            <person name="Tice H."/>
            <person name="Bruce D."/>
            <person name="Goodwin L."/>
            <person name="Pitluck S."/>
            <person name="Kyrpides N."/>
            <person name="Mavromatis K."/>
            <person name="Ivanova N."/>
            <person name="Mikhailova N."/>
            <person name="Chertkov O."/>
            <person name="Brettin T."/>
            <person name="Detter J.C."/>
            <person name="Han C."/>
            <person name="Larimer F."/>
            <person name="Land M."/>
            <person name="Hauser L."/>
            <person name="Markowitz V."/>
            <person name="Cheng J.-F."/>
            <person name="Hugenholtz P."/>
            <person name="Woyke T."/>
            <person name="Wu D."/>
            <person name="Pukall R."/>
            <person name="Steenblock K."/>
            <person name="Schneider S."/>
            <person name="Klenk H.-P."/>
            <person name="Eisen J.A."/>
        </authorList>
    </citation>
    <scope>NUCLEOTIDE SEQUENCE [LARGE SCALE GENOMIC DNA]</scope>
    <source>
        <strain evidence="4">DSM 14684 / CIP 108061 / JCM 11494 / NBRC 100937 / ID131577</strain>
    </source>
</reference>
<feature type="domain" description="DUF1989" evidence="2">
    <location>
        <begin position="52"/>
        <end position="218"/>
    </location>
</feature>
<dbReference type="EMBL" id="CP001854">
    <property type="protein sequence ID" value="ADB51195.1"/>
    <property type="molecule type" value="Genomic_DNA"/>
</dbReference>
<gene>
    <name evidence="3" type="ordered locus">Cwoe_2776</name>
</gene>
<dbReference type="HOGENOM" id="CLU_079904_0_0_11"/>
<dbReference type="NCBIfam" id="TIGR03425">
    <property type="entry name" value="urea_degr_2"/>
    <property type="match status" value="1"/>
</dbReference>
<dbReference type="AlphaFoldDB" id="D3FAN2"/>
<dbReference type="Proteomes" id="UP000008229">
    <property type="component" value="Chromosome"/>
</dbReference>
<feature type="region of interest" description="Disordered" evidence="1">
    <location>
        <begin position="1"/>
        <end position="24"/>
    </location>
</feature>
<dbReference type="OrthoDB" id="9772660at2"/>
<dbReference type="PANTHER" id="PTHR31527:SF0">
    <property type="entry name" value="RE64534P"/>
    <property type="match status" value="1"/>
</dbReference>
<dbReference type="STRING" id="469383.Cwoe_2776"/>
<evidence type="ECO:0000313" key="4">
    <source>
        <dbReference type="Proteomes" id="UP000008229"/>
    </source>
</evidence>
<keyword evidence="4" id="KW-1185">Reference proteome</keyword>
<dbReference type="Pfam" id="PF09347">
    <property type="entry name" value="DUF1989"/>
    <property type="match status" value="1"/>
</dbReference>
<accession>D3FAN2</accession>
<dbReference type="KEGG" id="cwo:Cwoe_2776"/>
<sequence>MSSEPLTNTTWAAREHARAQAGTRTEAMPVLPASSWDDVPDGVSPAALTWAERIAAGGYSSKVLARGTTLRLRDRDGEACAHVLLYNADQPWERLNVADTVKVPWQAYLGAGHPLLSDQGRVLATIVADSSGAHDALCGTSTAPANVARYGDGSAHSATPAGRELLILAAAKHGLGPRDIPPSLSFFKGVRVEADGGLRFDGAPRAGTTVELRCELPVVALVANVPHPLDPRERYTCSTLELLAWRGEPTGPDDPLWSSTPELERAFLNTADYADARGLA</sequence>